<feature type="chain" id="PRO_5046138421" description="DUF11 domain-containing protein" evidence="1">
    <location>
        <begin position="23"/>
        <end position="148"/>
    </location>
</feature>
<reference evidence="2 3" key="1">
    <citation type="journal article" date="2019" name="Int. J. Syst. Evol. Microbiol.">
        <title>The Global Catalogue of Microorganisms (GCM) 10K type strain sequencing project: providing services to taxonomists for standard genome sequencing and annotation.</title>
        <authorList>
            <consortium name="The Broad Institute Genomics Platform"/>
            <consortium name="The Broad Institute Genome Sequencing Center for Infectious Disease"/>
            <person name="Wu L."/>
            <person name="Ma J."/>
        </authorList>
    </citation>
    <scope>NUCLEOTIDE SEQUENCE [LARGE SCALE GENOMIC DNA]</scope>
    <source>
        <strain evidence="2 3">JCM 16117</strain>
    </source>
</reference>
<evidence type="ECO:0008006" key="4">
    <source>
        <dbReference type="Google" id="ProtNLM"/>
    </source>
</evidence>
<evidence type="ECO:0000256" key="1">
    <source>
        <dbReference type="SAM" id="SignalP"/>
    </source>
</evidence>
<evidence type="ECO:0000313" key="3">
    <source>
        <dbReference type="Proteomes" id="UP001500929"/>
    </source>
</evidence>
<dbReference type="Proteomes" id="UP001500929">
    <property type="component" value="Unassembled WGS sequence"/>
</dbReference>
<proteinExistence type="predicted"/>
<evidence type="ECO:0000313" key="2">
    <source>
        <dbReference type="EMBL" id="GAA2240005.1"/>
    </source>
</evidence>
<feature type="signal peptide" evidence="1">
    <location>
        <begin position="1"/>
        <end position="22"/>
    </location>
</feature>
<comment type="caution">
    <text evidence="2">The sequence shown here is derived from an EMBL/GenBank/DDBJ whole genome shotgun (WGS) entry which is preliminary data.</text>
</comment>
<accession>A0ABN3DRS9</accession>
<gene>
    <name evidence="2" type="ORF">GCM10009851_26760</name>
</gene>
<keyword evidence="1" id="KW-0732">Signal</keyword>
<protein>
    <recommendedName>
        <fullName evidence="4">DUF11 domain-containing protein</fullName>
    </recommendedName>
</protein>
<keyword evidence="3" id="KW-1185">Reference proteome</keyword>
<dbReference type="EMBL" id="BAAAQY010000008">
    <property type="protein sequence ID" value="GAA2240005.1"/>
    <property type="molecule type" value="Genomic_DNA"/>
</dbReference>
<sequence>MIGAAWAAPVVVVAATAPAATASPEPALLGLRAVGPTEYTPSGSTTYAIYLTNTGDQALASGAITGALPSGAGWTWYAYAGNAAWSSSGSGGTRTFSYNAALDPGSETGVLYVLISSTDRSQSPTPVATVTFTAPGFGSTAVPMQIVY</sequence>
<organism evidence="2 3">
    <name type="scientific">Herbiconiux moechotypicola</name>
    <dbReference type="NCBI Taxonomy" id="637393"/>
    <lineage>
        <taxon>Bacteria</taxon>
        <taxon>Bacillati</taxon>
        <taxon>Actinomycetota</taxon>
        <taxon>Actinomycetes</taxon>
        <taxon>Micrococcales</taxon>
        <taxon>Microbacteriaceae</taxon>
        <taxon>Herbiconiux</taxon>
    </lineage>
</organism>
<name>A0ABN3DRS9_9MICO</name>